<dbReference type="EMBL" id="JAWDGP010003510">
    <property type="protein sequence ID" value="KAK3773768.1"/>
    <property type="molecule type" value="Genomic_DNA"/>
</dbReference>
<evidence type="ECO:0000313" key="2">
    <source>
        <dbReference type="Proteomes" id="UP001283361"/>
    </source>
</evidence>
<dbReference type="Proteomes" id="UP001283361">
    <property type="component" value="Unassembled WGS sequence"/>
</dbReference>
<organism evidence="1 2">
    <name type="scientific">Elysia crispata</name>
    <name type="common">lettuce slug</name>
    <dbReference type="NCBI Taxonomy" id="231223"/>
    <lineage>
        <taxon>Eukaryota</taxon>
        <taxon>Metazoa</taxon>
        <taxon>Spiralia</taxon>
        <taxon>Lophotrochozoa</taxon>
        <taxon>Mollusca</taxon>
        <taxon>Gastropoda</taxon>
        <taxon>Heterobranchia</taxon>
        <taxon>Euthyneura</taxon>
        <taxon>Panpulmonata</taxon>
        <taxon>Sacoglossa</taxon>
        <taxon>Placobranchoidea</taxon>
        <taxon>Plakobranchidae</taxon>
        <taxon>Elysia</taxon>
    </lineage>
</organism>
<sequence>MYKSRTVFTSDRVIELRLSLGAKHLYRRINFCWAGKQILYLPYTWKQELRQTSNSSKEIVKQPIAAPNLFTYIGAARTTMENLGDIEATVFPTEPLALTDRDKASVATEGHSVPRLLYEGR</sequence>
<dbReference type="AlphaFoldDB" id="A0AAE0ZQK7"/>
<proteinExistence type="predicted"/>
<protein>
    <submittedName>
        <fullName evidence="1">Uncharacterized protein</fullName>
    </submittedName>
</protein>
<evidence type="ECO:0000313" key="1">
    <source>
        <dbReference type="EMBL" id="KAK3773768.1"/>
    </source>
</evidence>
<keyword evidence="2" id="KW-1185">Reference proteome</keyword>
<reference evidence="1" key="1">
    <citation type="journal article" date="2023" name="G3 (Bethesda)">
        <title>A reference genome for the long-term kleptoplast-retaining sea slug Elysia crispata morphotype clarki.</title>
        <authorList>
            <person name="Eastman K.E."/>
            <person name="Pendleton A.L."/>
            <person name="Shaikh M.A."/>
            <person name="Suttiyut T."/>
            <person name="Ogas R."/>
            <person name="Tomko P."/>
            <person name="Gavelis G."/>
            <person name="Widhalm J.R."/>
            <person name="Wisecaver J.H."/>
        </authorList>
    </citation>
    <scope>NUCLEOTIDE SEQUENCE</scope>
    <source>
        <strain evidence="1">ECLA1</strain>
    </source>
</reference>
<accession>A0AAE0ZQK7</accession>
<comment type="caution">
    <text evidence="1">The sequence shown here is derived from an EMBL/GenBank/DDBJ whole genome shotgun (WGS) entry which is preliminary data.</text>
</comment>
<gene>
    <name evidence="1" type="ORF">RRG08_011768</name>
</gene>
<name>A0AAE0ZQK7_9GAST</name>